<gene>
    <name evidence="5" type="ORF">RND71_044251</name>
</gene>
<proteinExistence type="predicted"/>
<dbReference type="InterPro" id="IPR051831">
    <property type="entry name" value="Bromodomain_contain_prot"/>
</dbReference>
<dbReference type="PRINTS" id="PR00503">
    <property type="entry name" value="BROMODOMAIN"/>
</dbReference>
<dbReference type="AlphaFoldDB" id="A0AAE1UT73"/>
<organism evidence="5 6">
    <name type="scientific">Anisodus tanguticus</name>
    <dbReference type="NCBI Taxonomy" id="243964"/>
    <lineage>
        <taxon>Eukaryota</taxon>
        <taxon>Viridiplantae</taxon>
        <taxon>Streptophyta</taxon>
        <taxon>Embryophyta</taxon>
        <taxon>Tracheophyta</taxon>
        <taxon>Spermatophyta</taxon>
        <taxon>Magnoliopsida</taxon>
        <taxon>eudicotyledons</taxon>
        <taxon>Gunneridae</taxon>
        <taxon>Pentapetalae</taxon>
        <taxon>asterids</taxon>
        <taxon>lamiids</taxon>
        <taxon>Solanales</taxon>
        <taxon>Solanaceae</taxon>
        <taxon>Solanoideae</taxon>
        <taxon>Hyoscyameae</taxon>
        <taxon>Anisodus</taxon>
    </lineage>
</organism>
<feature type="region of interest" description="Disordered" evidence="3">
    <location>
        <begin position="27"/>
        <end position="80"/>
    </location>
</feature>
<accession>A0AAE1UT73</accession>
<keyword evidence="6" id="KW-1185">Reference proteome</keyword>
<dbReference type="SMART" id="SM00297">
    <property type="entry name" value="BROMO"/>
    <property type="match status" value="1"/>
</dbReference>
<dbReference type="Pfam" id="PF00439">
    <property type="entry name" value="Bromodomain"/>
    <property type="match status" value="1"/>
</dbReference>
<dbReference type="GO" id="GO:0005634">
    <property type="term" value="C:nucleus"/>
    <property type="evidence" value="ECO:0007669"/>
    <property type="project" value="TreeGrafter"/>
</dbReference>
<dbReference type="SUPFAM" id="SSF47370">
    <property type="entry name" value="Bromodomain"/>
    <property type="match status" value="1"/>
</dbReference>
<sequence>MEAVRELSANGMNTYIRKEAYCHTHMPEPSESVNFSSIRAEDQNDSDGFSNDEDSESSFSDNDSNLNSKKRKKSLTKKSKKLINLKENSYNEATLSQRRQIKAKMKKARRILAEKRSACPTVSIPTIPAERLTEIAQLINIPKRNQFVQRLLGYWTLKRESRNGVPLLRRLQVSHANSCKALKNEDDDNEEHKNEQTVQLKAELKEMYRLRQDLERARILIELIRKREKIKREAIRNLEQTTMLQINPFNLFLDSVLNILKSKDVNSFFIEPVDINEVHDYLQFIERPMSFHEMKRKIDKFEYISFDDFEQDFNQIIENCTIYNEKHTIYFKAAIKLKEQCKAVFKQARNIINETGYDQKKGIHHPDGTIGANLNEFLKRFEGSNSAQELFEHSEFKCGGDNKRLFDENGLSTLKRFIAG</sequence>
<dbReference type="InterPro" id="IPR001487">
    <property type="entry name" value="Bromodomain"/>
</dbReference>
<dbReference type="EMBL" id="JAVYJV010000131">
    <property type="protein sequence ID" value="KAK4336535.1"/>
    <property type="molecule type" value="Genomic_DNA"/>
</dbReference>
<dbReference type="PROSITE" id="PS00633">
    <property type="entry name" value="BROMODOMAIN_1"/>
    <property type="match status" value="1"/>
</dbReference>
<name>A0AAE1UT73_9SOLA</name>
<dbReference type="Gene3D" id="1.20.920.10">
    <property type="entry name" value="Bromodomain-like"/>
    <property type="match status" value="1"/>
</dbReference>
<dbReference type="InterPro" id="IPR036427">
    <property type="entry name" value="Bromodomain-like_sf"/>
</dbReference>
<reference evidence="5" key="1">
    <citation type="submission" date="2023-12" db="EMBL/GenBank/DDBJ databases">
        <title>Genome assembly of Anisodus tanguticus.</title>
        <authorList>
            <person name="Wang Y.-J."/>
        </authorList>
    </citation>
    <scope>NUCLEOTIDE SEQUENCE</scope>
    <source>
        <strain evidence="5">KB-2021</strain>
        <tissue evidence="5">Leaf</tissue>
    </source>
</reference>
<feature type="compositionally biased region" description="Basic residues" evidence="3">
    <location>
        <begin position="68"/>
        <end position="80"/>
    </location>
</feature>
<dbReference type="GO" id="GO:0006357">
    <property type="term" value="P:regulation of transcription by RNA polymerase II"/>
    <property type="evidence" value="ECO:0007669"/>
    <property type="project" value="TreeGrafter"/>
</dbReference>
<evidence type="ECO:0000256" key="3">
    <source>
        <dbReference type="SAM" id="MobiDB-lite"/>
    </source>
</evidence>
<dbReference type="Proteomes" id="UP001291623">
    <property type="component" value="Unassembled WGS sequence"/>
</dbReference>
<evidence type="ECO:0000313" key="5">
    <source>
        <dbReference type="EMBL" id="KAK4336535.1"/>
    </source>
</evidence>
<evidence type="ECO:0000259" key="4">
    <source>
        <dbReference type="PROSITE" id="PS50014"/>
    </source>
</evidence>
<evidence type="ECO:0000313" key="6">
    <source>
        <dbReference type="Proteomes" id="UP001291623"/>
    </source>
</evidence>
<comment type="caution">
    <text evidence="5">The sequence shown here is derived from an EMBL/GenBank/DDBJ whole genome shotgun (WGS) entry which is preliminary data.</text>
</comment>
<dbReference type="PANTHER" id="PTHR22881:SF12">
    <property type="entry name" value="BROMODOMAIN-CONTAINING PROTEIN 7"/>
    <property type="match status" value="1"/>
</dbReference>
<dbReference type="InterPro" id="IPR018359">
    <property type="entry name" value="Bromodomain_CS"/>
</dbReference>
<evidence type="ECO:0000256" key="2">
    <source>
        <dbReference type="PROSITE-ProRule" id="PRU00035"/>
    </source>
</evidence>
<feature type="compositionally biased region" description="Low complexity" evidence="3">
    <location>
        <begin position="57"/>
        <end position="67"/>
    </location>
</feature>
<feature type="domain" description="Bromo" evidence="4">
    <location>
        <begin position="261"/>
        <end position="331"/>
    </location>
</feature>
<evidence type="ECO:0000256" key="1">
    <source>
        <dbReference type="ARBA" id="ARBA00023117"/>
    </source>
</evidence>
<dbReference type="PANTHER" id="PTHR22881">
    <property type="entry name" value="BROMODOMAIN CONTAINING PROTEIN"/>
    <property type="match status" value="1"/>
</dbReference>
<dbReference type="PROSITE" id="PS50014">
    <property type="entry name" value="BROMODOMAIN_2"/>
    <property type="match status" value="1"/>
</dbReference>
<protein>
    <recommendedName>
        <fullName evidence="4">Bromo domain-containing protein</fullName>
    </recommendedName>
</protein>
<keyword evidence="1 2" id="KW-0103">Bromodomain</keyword>